<evidence type="ECO:0000256" key="5">
    <source>
        <dbReference type="PROSITE-ProRule" id="PRU00703"/>
    </source>
</evidence>
<dbReference type="GO" id="GO:0016208">
    <property type="term" value="F:AMP binding"/>
    <property type="evidence" value="ECO:0007669"/>
    <property type="project" value="TreeGrafter"/>
</dbReference>
<name>A0A0V0JBT9_SCHSO</name>
<dbReference type="GO" id="GO:0031588">
    <property type="term" value="C:nucleotide-activated protein kinase complex"/>
    <property type="evidence" value="ECO:0007669"/>
    <property type="project" value="TreeGrafter"/>
</dbReference>
<keyword evidence="2" id="KW-0677">Repeat</keyword>
<organism evidence="8">
    <name type="scientific">Schistocephalus solidus</name>
    <name type="common">Tapeworm</name>
    <dbReference type="NCBI Taxonomy" id="70667"/>
    <lineage>
        <taxon>Eukaryota</taxon>
        <taxon>Metazoa</taxon>
        <taxon>Spiralia</taxon>
        <taxon>Lophotrochozoa</taxon>
        <taxon>Platyhelminthes</taxon>
        <taxon>Cestoda</taxon>
        <taxon>Eucestoda</taxon>
        <taxon>Diphyllobothriidea</taxon>
        <taxon>Diphyllobothriidae</taxon>
        <taxon>Schistocephalus</taxon>
    </lineage>
</organism>
<evidence type="ECO:0000256" key="3">
    <source>
        <dbReference type="ARBA" id="ARBA00023122"/>
    </source>
</evidence>
<protein>
    <recommendedName>
        <fullName evidence="7">CBS domain-containing protein</fullName>
    </recommendedName>
</protein>
<feature type="region of interest" description="Disordered" evidence="6">
    <location>
        <begin position="1"/>
        <end position="67"/>
    </location>
</feature>
<feature type="region of interest" description="Disordered" evidence="6">
    <location>
        <begin position="154"/>
        <end position="287"/>
    </location>
</feature>
<proteinExistence type="inferred from homology"/>
<feature type="region of interest" description="Disordered" evidence="6">
    <location>
        <begin position="82"/>
        <end position="115"/>
    </location>
</feature>
<dbReference type="PANTHER" id="PTHR13780">
    <property type="entry name" value="AMP-ACTIVATED PROTEIN KINASE, GAMMA REGULATORY SUBUNIT"/>
    <property type="match status" value="1"/>
</dbReference>
<feature type="compositionally biased region" description="Polar residues" evidence="6">
    <location>
        <begin position="942"/>
        <end position="952"/>
    </location>
</feature>
<feature type="compositionally biased region" description="Low complexity" evidence="6">
    <location>
        <begin position="170"/>
        <end position="184"/>
    </location>
</feature>
<gene>
    <name evidence="8" type="ORF">TR149310</name>
</gene>
<dbReference type="Pfam" id="PF00571">
    <property type="entry name" value="CBS"/>
    <property type="match status" value="1"/>
</dbReference>
<sequence>HSARNSGPVMLTAPGARNPRKLKDARSPARSRGQNSNSETPHLSVSRPSTPSTPNSGPSSRPVSQSVQNRFRKFFVESFGGSRVRTHSEQQTSGEAYRNSVGGPAVSNSISSEREPGCLPPHAHTITAATSRSIVKGLLEPLSVRTKDDAFTGISTASSPQSYNLQGYPSVSASSVNESYSGSGRMQGSVSKASDGHKRKLKPTRKMVNRLLSLSTNHGSQKPTDPDVIEGFLPDPSKLPREAPQSSLEFTQSHLKNLPKKSIAESGRKGKKRGSSNHSTVSPRTYLLQHGTAKSEELLLRSLSQNSASLHTHARHHQHAHRPHHYYNYNRHGHHSHSQRHHSQLTRVTENSRYLMFTKASPFRSPKEYLQTRGKGMSDSETYFVLFLHTTCYELMPDSAKLVTLDSQLPVGKAFRALCVNGIRAAPVWDSRTQSFTCVLTINDFLQMLSLCWKSATIPGTPTFKVEDCESMPIGRWKEICVESELLGSSQRSAPSTAPSETKFNSPKVSEGMVRASSVGSVHRSHSLSSSSSSSFSSSKSAGGAVIDSSSVLSIASQQSYCCNRGHRMGGLTVIEPNDTLFTALALLSREKLHRLPVFDCGVQGTGNPLFVLTHRSLLAYLYRKQSDLPRPKYLQMGIKAAGVGTYKNLALVTPYTKLVKALSFFEGERVSVLPVVDSVSKRRLQDIFAKFDVITLILAGIYKKPDMTVQDVLDICKKIHRGVIPSMPVPPEGPSKFAVETCLPTDTIQHVLNKLMQTGYHRLIIVDNHQDCRVEGVVSISDLLYYMVLQQSNPQCADLTMSTEAVKAILPDWQFSEDTEPARAVPRRPLLPFEEHEEVSADTESETSKQPPSLPEVQTLTQLDNQEGVPKRRSSGAFRGGRQGKKLTSDRPLRMRQVTSSSESSLSRDSSRSSTSSALSSGSSTPESAGDSSTSSESAPQVRSSLNSSNPHKVGQPTLGPWDGPTRSTPHLTTAPDHSEEL</sequence>
<dbReference type="InterPro" id="IPR000644">
    <property type="entry name" value="CBS_dom"/>
</dbReference>
<feature type="compositionally biased region" description="Polar residues" evidence="6">
    <location>
        <begin position="244"/>
        <end position="255"/>
    </location>
</feature>
<dbReference type="AlphaFoldDB" id="A0A0V0JBT9"/>
<keyword evidence="3 5" id="KW-0129">CBS domain</keyword>
<dbReference type="GO" id="GO:0019901">
    <property type="term" value="F:protein kinase binding"/>
    <property type="evidence" value="ECO:0007669"/>
    <property type="project" value="TreeGrafter"/>
</dbReference>
<accession>A0A0V0JBT9</accession>
<dbReference type="GO" id="GO:0019887">
    <property type="term" value="F:protein kinase regulator activity"/>
    <property type="evidence" value="ECO:0007669"/>
    <property type="project" value="TreeGrafter"/>
</dbReference>
<dbReference type="EMBL" id="GEEE01000030">
    <property type="protein sequence ID" value="JAP63195.1"/>
    <property type="molecule type" value="Transcribed_RNA"/>
</dbReference>
<feature type="domain" description="CBS" evidence="7">
    <location>
        <begin position="735"/>
        <end position="796"/>
    </location>
</feature>
<feature type="compositionally biased region" description="Polar residues" evidence="6">
    <location>
        <begin position="212"/>
        <end position="223"/>
    </location>
</feature>
<feature type="compositionally biased region" description="Low complexity" evidence="6">
    <location>
        <begin position="44"/>
        <end position="62"/>
    </location>
</feature>
<dbReference type="GO" id="GO:0005634">
    <property type="term" value="C:nucleus"/>
    <property type="evidence" value="ECO:0007669"/>
    <property type="project" value="TreeGrafter"/>
</dbReference>
<feature type="compositionally biased region" description="Polar residues" evidence="6">
    <location>
        <begin position="490"/>
        <end position="508"/>
    </location>
</feature>
<dbReference type="EMBL" id="GEEE01007476">
    <property type="protein sequence ID" value="JAP55749.1"/>
    <property type="molecule type" value="Transcribed_RNA"/>
</dbReference>
<evidence type="ECO:0000259" key="7">
    <source>
        <dbReference type="PROSITE" id="PS51371"/>
    </source>
</evidence>
<dbReference type="InterPro" id="IPR046342">
    <property type="entry name" value="CBS_dom_sf"/>
</dbReference>
<feature type="compositionally biased region" description="Low complexity" evidence="6">
    <location>
        <begin position="901"/>
        <end position="941"/>
    </location>
</feature>
<dbReference type="Gene3D" id="3.10.580.10">
    <property type="entry name" value="CBS-domain"/>
    <property type="match status" value="2"/>
</dbReference>
<evidence type="ECO:0000256" key="4">
    <source>
        <dbReference type="ARBA" id="ARBA00025878"/>
    </source>
</evidence>
<feature type="domain" description="CBS" evidence="7">
    <location>
        <begin position="566"/>
        <end position="629"/>
    </location>
</feature>
<evidence type="ECO:0000256" key="6">
    <source>
        <dbReference type="SAM" id="MobiDB-lite"/>
    </source>
</evidence>
<feature type="compositionally biased region" description="Polar residues" evidence="6">
    <location>
        <begin position="32"/>
        <end position="43"/>
    </location>
</feature>
<feature type="region of interest" description="Disordered" evidence="6">
    <location>
        <begin position="490"/>
        <end position="511"/>
    </location>
</feature>
<feature type="compositionally biased region" description="Polar residues" evidence="6">
    <location>
        <begin position="154"/>
        <end position="169"/>
    </location>
</feature>
<feature type="compositionally biased region" description="Polar residues" evidence="6">
    <location>
        <begin position="849"/>
        <end position="866"/>
    </location>
</feature>
<dbReference type="SMART" id="SM00116">
    <property type="entry name" value="CBS"/>
    <property type="match status" value="4"/>
</dbReference>
<reference evidence="8" key="1">
    <citation type="submission" date="2016-01" db="EMBL/GenBank/DDBJ databases">
        <title>Reference transcriptome for the parasite Schistocephalus solidus: insights into the molecular evolution of parasitism.</title>
        <authorList>
            <person name="Hebert F.O."/>
            <person name="Grambauer S."/>
            <person name="Barber I."/>
            <person name="Landry C.R."/>
            <person name="Aubin-Horth N."/>
        </authorList>
    </citation>
    <scope>NUCLEOTIDE SEQUENCE</scope>
</reference>
<dbReference type="GO" id="GO:0005737">
    <property type="term" value="C:cytoplasm"/>
    <property type="evidence" value="ECO:0007669"/>
    <property type="project" value="TreeGrafter"/>
</dbReference>
<comment type="subunit">
    <text evidence="4">AMPK is a heterotrimer of an alpha catalytic subunit (PRKAA1 or PRKAA2), a beta (PRKAB1 or PRKAB2) and a gamma non-catalytic subunits (PRKAG1, PRKAG2 or PRKAG3). Interacts with FNIP1 and FNIP2.</text>
</comment>
<comment type="similarity">
    <text evidence="1">Belongs to the 5'-AMP-activated protein kinase gamma subunit family.</text>
</comment>
<feature type="region of interest" description="Disordered" evidence="6">
    <location>
        <begin position="820"/>
        <end position="983"/>
    </location>
</feature>
<dbReference type="InterPro" id="IPR050511">
    <property type="entry name" value="AMPK_gamma/SDS23_families"/>
</dbReference>
<dbReference type="PANTHER" id="PTHR13780:SF35">
    <property type="entry name" value="LD22662P"/>
    <property type="match status" value="1"/>
</dbReference>
<feature type="compositionally biased region" description="Basic residues" evidence="6">
    <location>
        <begin position="197"/>
        <end position="208"/>
    </location>
</feature>
<feature type="compositionally biased region" description="Low complexity" evidence="6">
    <location>
        <begin position="823"/>
        <end position="833"/>
    </location>
</feature>
<feature type="compositionally biased region" description="Acidic residues" evidence="6">
    <location>
        <begin position="836"/>
        <end position="846"/>
    </location>
</feature>
<evidence type="ECO:0000313" key="8">
    <source>
        <dbReference type="EMBL" id="JAP63195.1"/>
    </source>
</evidence>
<dbReference type="SUPFAM" id="SSF54631">
    <property type="entry name" value="CBS-domain pair"/>
    <property type="match status" value="2"/>
</dbReference>
<dbReference type="PROSITE" id="PS51371">
    <property type="entry name" value="CBS"/>
    <property type="match status" value="2"/>
</dbReference>
<evidence type="ECO:0000256" key="2">
    <source>
        <dbReference type="ARBA" id="ARBA00022737"/>
    </source>
</evidence>
<feature type="non-terminal residue" evidence="8">
    <location>
        <position position="1"/>
    </location>
</feature>
<evidence type="ECO:0000256" key="1">
    <source>
        <dbReference type="ARBA" id="ARBA00006750"/>
    </source>
</evidence>